<organism evidence="2 3">
    <name type="scientific">Exophiala aquamarina CBS 119918</name>
    <dbReference type="NCBI Taxonomy" id="1182545"/>
    <lineage>
        <taxon>Eukaryota</taxon>
        <taxon>Fungi</taxon>
        <taxon>Dikarya</taxon>
        <taxon>Ascomycota</taxon>
        <taxon>Pezizomycotina</taxon>
        <taxon>Eurotiomycetes</taxon>
        <taxon>Chaetothyriomycetidae</taxon>
        <taxon>Chaetothyriales</taxon>
        <taxon>Herpotrichiellaceae</taxon>
        <taxon>Exophiala</taxon>
    </lineage>
</organism>
<feature type="compositionally biased region" description="Low complexity" evidence="1">
    <location>
        <begin position="970"/>
        <end position="982"/>
    </location>
</feature>
<comment type="caution">
    <text evidence="2">The sequence shown here is derived from an EMBL/GenBank/DDBJ whole genome shotgun (WGS) entry which is preliminary data.</text>
</comment>
<feature type="compositionally biased region" description="Low complexity" evidence="1">
    <location>
        <begin position="811"/>
        <end position="821"/>
    </location>
</feature>
<proteinExistence type="predicted"/>
<keyword evidence="3" id="KW-1185">Reference proteome</keyword>
<feature type="non-terminal residue" evidence="2">
    <location>
        <position position="1125"/>
    </location>
</feature>
<dbReference type="AlphaFoldDB" id="A0A072PKW7"/>
<feature type="compositionally biased region" description="Polar residues" evidence="1">
    <location>
        <begin position="827"/>
        <end position="838"/>
    </location>
</feature>
<gene>
    <name evidence="2" type="ORF">A1O9_02087</name>
</gene>
<dbReference type="RefSeq" id="XP_013263116.1">
    <property type="nucleotide sequence ID" value="XM_013407662.1"/>
</dbReference>
<reference evidence="2 3" key="1">
    <citation type="submission" date="2013-03" db="EMBL/GenBank/DDBJ databases">
        <title>The Genome Sequence of Exophiala aquamarina CBS 119918.</title>
        <authorList>
            <consortium name="The Broad Institute Genomics Platform"/>
            <person name="Cuomo C."/>
            <person name="de Hoog S."/>
            <person name="Gorbushina A."/>
            <person name="Walker B."/>
            <person name="Young S.K."/>
            <person name="Zeng Q."/>
            <person name="Gargeya S."/>
            <person name="Fitzgerald M."/>
            <person name="Haas B."/>
            <person name="Abouelleil A."/>
            <person name="Allen A.W."/>
            <person name="Alvarado L."/>
            <person name="Arachchi H.M."/>
            <person name="Berlin A.M."/>
            <person name="Chapman S.B."/>
            <person name="Gainer-Dewar J."/>
            <person name="Goldberg J."/>
            <person name="Griggs A."/>
            <person name="Gujja S."/>
            <person name="Hansen M."/>
            <person name="Howarth C."/>
            <person name="Imamovic A."/>
            <person name="Ireland A."/>
            <person name="Larimer J."/>
            <person name="McCowan C."/>
            <person name="Murphy C."/>
            <person name="Pearson M."/>
            <person name="Poon T.W."/>
            <person name="Priest M."/>
            <person name="Roberts A."/>
            <person name="Saif S."/>
            <person name="Shea T."/>
            <person name="Sisk P."/>
            <person name="Sykes S."/>
            <person name="Wortman J."/>
            <person name="Nusbaum C."/>
            <person name="Birren B."/>
        </authorList>
    </citation>
    <scope>NUCLEOTIDE SEQUENCE [LARGE SCALE GENOMIC DNA]</scope>
    <source>
        <strain evidence="2 3">CBS 119918</strain>
    </source>
</reference>
<feature type="compositionally biased region" description="Polar residues" evidence="1">
    <location>
        <begin position="667"/>
        <end position="710"/>
    </location>
</feature>
<feature type="compositionally biased region" description="Basic residues" evidence="1">
    <location>
        <begin position="1077"/>
        <end position="1086"/>
    </location>
</feature>
<feature type="compositionally biased region" description="Basic and acidic residues" evidence="1">
    <location>
        <begin position="600"/>
        <end position="613"/>
    </location>
</feature>
<feature type="region of interest" description="Disordered" evidence="1">
    <location>
        <begin position="568"/>
        <end position="637"/>
    </location>
</feature>
<evidence type="ECO:0000256" key="1">
    <source>
        <dbReference type="SAM" id="MobiDB-lite"/>
    </source>
</evidence>
<dbReference type="OrthoDB" id="4144187at2759"/>
<feature type="compositionally biased region" description="Polar residues" evidence="1">
    <location>
        <begin position="614"/>
        <end position="624"/>
    </location>
</feature>
<feature type="compositionally biased region" description="Pro residues" evidence="1">
    <location>
        <begin position="483"/>
        <end position="493"/>
    </location>
</feature>
<name>A0A072PKW7_9EURO</name>
<protein>
    <submittedName>
        <fullName evidence="2">Uncharacterized protein</fullName>
    </submittedName>
</protein>
<feature type="region of interest" description="Disordered" evidence="1">
    <location>
        <begin position="171"/>
        <end position="207"/>
    </location>
</feature>
<feature type="region of interest" description="Disordered" evidence="1">
    <location>
        <begin position="339"/>
        <end position="381"/>
    </location>
</feature>
<feature type="region of interest" description="Disordered" evidence="1">
    <location>
        <begin position="731"/>
        <end position="852"/>
    </location>
</feature>
<dbReference type="Proteomes" id="UP000027920">
    <property type="component" value="Unassembled WGS sequence"/>
</dbReference>
<evidence type="ECO:0000313" key="2">
    <source>
        <dbReference type="EMBL" id="KEF60526.1"/>
    </source>
</evidence>
<feature type="compositionally biased region" description="Pro residues" evidence="1">
    <location>
        <begin position="79"/>
        <end position="88"/>
    </location>
</feature>
<dbReference type="EMBL" id="AMGV01000002">
    <property type="protein sequence ID" value="KEF60526.1"/>
    <property type="molecule type" value="Genomic_DNA"/>
</dbReference>
<sequence length="1125" mass="123738">FQSIMLAQSNMVHANKALPRLPKISVESHRPLTAGDEESCPSPIVRKYDENQLMMPQHTASRLPNFQQSRRWAKKYGSDPPPPTPPPKNEQQPEQNPVAESESRILSKREESFEQQRAELRRFPITLPNIEEPANEILRSDSSPIVQEAGLCQPAASNCWKSVKATIFITPRGHMSQKHDIRPQSRQGTPTKAQERRAGSNSNRVAVPSVARSGAFATTSIPRRCVPLPEKPLKAVSTAIDNTYTQHSFDTEKQNWVPTRAAVSPALSLHGPQNDIEFSKDCMDFLKSMDHNRDWLSIPTSGPLAQASHNLLSTQANHIDQEDPYEKISMQTALASAPATPHSRSLEPIPDITITSSSTPRAHMYGAQPPAGQTVGSSGLPLPVSKLGNKSPKLSAFLHKSAHAEEVHAPGNRNVFPGESLLRMPSSASSTSRSFKGPRSAISTDTLAKIEAQVRTNQLSHFDSNRGHFHIHRSSEPTSNGPPSIPPERPLPALPADAITEIQRLSSESSRGFCRTPVHRGPKRSSISTIRILGFTDPEEFISQAADLPQKSRHESSHSTFTLNANIVSPAGGSSAASLKSGSSRSSTRSYMRHSVCGPRAEKVKEKRLRDLASSKSDMIGSTSPDKEPLTRPESLSHVRGTIAVRSLVSRPSIDQLDQFPDVPESRPTSLITPTASRGHSRAQSQLKNSIHTRQLSKASSNNLQPTRHRQILSQSNIFIVVDSDPVTTRFKAGTMSPAPSIGSIRSRSESPHQQMKHGRLPSNWKVATSTQGSPLKNLKNRTSLHSIKSLASASARSSQTGIKKNKRPLRSTTRNTSSSSDESHQRIAQSISNASKHNMTRPKKRRRWNSNDIGHVKTLEHALEFYRSTIMKQEERLRDQAYQIQMMIRVIAPMNRARGVKAPSGLSDIKDHSIAEGIGHCSSCNMNRRPNGARNSKGPKINPGYPTYNTGKVTSDWCHKRSNSTDAISTASASANATDATKGSTDEASMTDPFEYDFSPNDPTTKSENLATATFRPSKIGGANAQNSRTATREKTAGQVSLLSVSTQDCEHRHKHTLSKDSGLKYRTLTQIARSNSRRNSRRNRNGCNDSLDTGIENRRDITRLSVNHVLTSTEQMDRALERF</sequence>
<feature type="region of interest" description="Disordered" evidence="1">
    <location>
        <begin position="656"/>
        <end position="710"/>
    </location>
</feature>
<feature type="non-terminal residue" evidence="2">
    <location>
        <position position="1"/>
    </location>
</feature>
<feature type="region of interest" description="Disordered" evidence="1">
    <location>
        <begin position="28"/>
        <end position="105"/>
    </location>
</feature>
<feature type="compositionally biased region" description="Polar residues" evidence="1">
    <location>
        <begin position="766"/>
        <end position="803"/>
    </location>
</feature>
<feature type="compositionally biased region" description="Low complexity" evidence="1">
    <location>
        <begin position="420"/>
        <end position="434"/>
    </location>
</feature>
<evidence type="ECO:0000313" key="3">
    <source>
        <dbReference type="Proteomes" id="UP000027920"/>
    </source>
</evidence>
<dbReference type="HOGENOM" id="CLU_291724_0_0_1"/>
<feature type="region of interest" description="Disordered" evidence="1">
    <location>
        <begin position="970"/>
        <end position="1009"/>
    </location>
</feature>
<feature type="compositionally biased region" description="Polar residues" evidence="1">
    <location>
        <begin position="58"/>
        <end position="70"/>
    </location>
</feature>
<feature type="region of interest" description="Disordered" evidence="1">
    <location>
        <begin position="927"/>
        <end position="947"/>
    </location>
</feature>
<dbReference type="GeneID" id="25277032"/>
<dbReference type="VEuPathDB" id="FungiDB:A1O9_02087"/>
<feature type="region of interest" description="Disordered" evidence="1">
    <location>
        <begin position="1074"/>
        <end position="1096"/>
    </location>
</feature>
<feature type="compositionally biased region" description="Basic and acidic residues" evidence="1">
    <location>
        <begin position="625"/>
        <end position="637"/>
    </location>
</feature>
<feature type="compositionally biased region" description="Low complexity" evidence="1">
    <location>
        <begin position="569"/>
        <end position="595"/>
    </location>
</feature>
<feature type="region of interest" description="Disordered" evidence="1">
    <location>
        <begin position="461"/>
        <end position="493"/>
    </location>
</feature>
<feature type="region of interest" description="Disordered" evidence="1">
    <location>
        <begin position="408"/>
        <end position="440"/>
    </location>
</feature>
<accession>A0A072PKW7</accession>
<feature type="compositionally biased region" description="Basic residues" evidence="1">
    <location>
        <begin position="839"/>
        <end position="849"/>
    </location>
</feature>